<evidence type="ECO:0000313" key="1">
    <source>
        <dbReference type="EMBL" id="CAH1977739.1"/>
    </source>
</evidence>
<dbReference type="AlphaFoldDB" id="A0A9P0KK83"/>
<dbReference type="Proteomes" id="UP001152888">
    <property type="component" value="Unassembled WGS sequence"/>
</dbReference>
<accession>A0A9P0KK83</accession>
<protein>
    <submittedName>
        <fullName evidence="1">Uncharacterized protein</fullName>
    </submittedName>
</protein>
<evidence type="ECO:0000313" key="2">
    <source>
        <dbReference type="Proteomes" id="UP001152888"/>
    </source>
</evidence>
<dbReference type="EMBL" id="CAKOFQ010006865">
    <property type="protein sequence ID" value="CAH1977739.1"/>
    <property type="molecule type" value="Genomic_DNA"/>
</dbReference>
<gene>
    <name evidence="1" type="ORF">ACAOBT_LOCUS12858</name>
</gene>
<proteinExistence type="predicted"/>
<name>A0A9P0KK83_ACAOB</name>
<reference evidence="1" key="1">
    <citation type="submission" date="2022-03" db="EMBL/GenBank/DDBJ databases">
        <authorList>
            <person name="Sayadi A."/>
        </authorList>
    </citation>
    <scope>NUCLEOTIDE SEQUENCE</scope>
</reference>
<comment type="caution">
    <text evidence="1">The sequence shown here is derived from an EMBL/GenBank/DDBJ whole genome shotgun (WGS) entry which is preliminary data.</text>
</comment>
<dbReference type="OrthoDB" id="10069532at2759"/>
<organism evidence="1 2">
    <name type="scientific">Acanthoscelides obtectus</name>
    <name type="common">Bean weevil</name>
    <name type="synonym">Bruchus obtectus</name>
    <dbReference type="NCBI Taxonomy" id="200917"/>
    <lineage>
        <taxon>Eukaryota</taxon>
        <taxon>Metazoa</taxon>
        <taxon>Ecdysozoa</taxon>
        <taxon>Arthropoda</taxon>
        <taxon>Hexapoda</taxon>
        <taxon>Insecta</taxon>
        <taxon>Pterygota</taxon>
        <taxon>Neoptera</taxon>
        <taxon>Endopterygota</taxon>
        <taxon>Coleoptera</taxon>
        <taxon>Polyphaga</taxon>
        <taxon>Cucujiformia</taxon>
        <taxon>Chrysomeloidea</taxon>
        <taxon>Chrysomelidae</taxon>
        <taxon>Bruchinae</taxon>
        <taxon>Bruchini</taxon>
        <taxon>Acanthoscelides</taxon>
    </lineage>
</organism>
<keyword evidence="2" id="KW-1185">Reference proteome</keyword>
<sequence>MPLRLWLHLNNRVVESVGPTCFPDRVLLLGFAKYIELIFDPNVIYHLHPVNHVKSSSDSDVDSISHVAHKSTAFPRRKGTWKPRVQITWNRCQKMTSILSDISPTNSTDFPPRIGP</sequence>